<dbReference type="Gene3D" id="3.10.180.10">
    <property type="entry name" value="2,3-Dihydroxybiphenyl 1,2-Dioxygenase, domain 1"/>
    <property type="match status" value="1"/>
</dbReference>
<dbReference type="Proteomes" id="UP001499967">
    <property type="component" value="Unassembled WGS sequence"/>
</dbReference>
<dbReference type="Pfam" id="PF18029">
    <property type="entry name" value="Glyoxalase_6"/>
    <property type="match status" value="1"/>
</dbReference>
<evidence type="ECO:0000313" key="3">
    <source>
        <dbReference type="Proteomes" id="UP001499967"/>
    </source>
</evidence>
<feature type="domain" description="Glyoxalase-like" evidence="1">
    <location>
        <begin position="13"/>
        <end position="124"/>
    </location>
</feature>
<evidence type="ECO:0000313" key="2">
    <source>
        <dbReference type="EMBL" id="GAA0920882.1"/>
    </source>
</evidence>
<protein>
    <submittedName>
        <fullName evidence="2">VOC family protein</fullName>
    </submittedName>
</protein>
<evidence type="ECO:0000259" key="1">
    <source>
        <dbReference type="Pfam" id="PF18029"/>
    </source>
</evidence>
<accession>A0ABN1T8J7</accession>
<dbReference type="SUPFAM" id="SSF54593">
    <property type="entry name" value="Glyoxalase/Bleomycin resistance protein/Dihydroxybiphenyl dioxygenase"/>
    <property type="match status" value="1"/>
</dbReference>
<sequence>MGRDIMNISLTSLVVDAADIETESSFWHLVLGGSVTKTATHHFLQVDGFPVIVIQHAAEHVPPQWPDGGSQQMHVDLSTDDVATGETRVIAAGGRRLRPTADVAASTWEGARVYASPAGHPFCLRPA</sequence>
<name>A0ABN1T8J7_9PSEU</name>
<comment type="caution">
    <text evidence="2">The sequence shown here is derived from an EMBL/GenBank/DDBJ whole genome shotgun (WGS) entry which is preliminary data.</text>
</comment>
<organism evidence="2 3">
    <name type="scientific">Pseudonocardia zijingensis</name>
    <dbReference type="NCBI Taxonomy" id="153376"/>
    <lineage>
        <taxon>Bacteria</taxon>
        <taxon>Bacillati</taxon>
        <taxon>Actinomycetota</taxon>
        <taxon>Actinomycetes</taxon>
        <taxon>Pseudonocardiales</taxon>
        <taxon>Pseudonocardiaceae</taxon>
        <taxon>Pseudonocardia</taxon>
    </lineage>
</organism>
<keyword evidence="3" id="KW-1185">Reference proteome</keyword>
<reference evidence="2 3" key="1">
    <citation type="journal article" date="2019" name="Int. J. Syst. Evol. Microbiol.">
        <title>The Global Catalogue of Microorganisms (GCM) 10K type strain sequencing project: providing services to taxonomists for standard genome sequencing and annotation.</title>
        <authorList>
            <consortium name="The Broad Institute Genomics Platform"/>
            <consortium name="The Broad Institute Genome Sequencing Center for Infectious Disease"/>
            <person name="Wu L."/>
            <person name="Ma J."/>
        </authorList>
    </citation>
    <scope>NUCLEOTIDE SEQUENCE [LARGE SCALE GENOMIC DNA]</scope>
    <source>
        <strain evidence="2 3">JCM 11117</strain>
    </source>
</reference>
<dbReference type="PANTHER" id="PTHR35908">
    <property type="entry name" value="HYPOTHETICAL FUSION PROTEIN"/>
    <property type="match status" value="1"/>
</dbReference>
<gene>
    <name evidence="2" type="ORF">GCM10009559_03640</name>
</gene>
<dbReference type="PANTHER" id="PTHR35908:SF1">
    <property type="entry name" value="CONSERVED PROTEIN"/>
    <property type="match status" value="1"/>
</dbReference>
<dbReference type="InterPro" id="IPR029068">
    <property type="entry name" value="Glyas_Bleomycin-R_OHBP_Dase"/>
</dbReference>
<dbReference type="InterPro" id="IPR041581">
    <property type="entry name" value="Glyoxalase_6"/>
</dbReference>
<proteinExistence type="predicted"/>
<dbReference type="EMBL" id="BAAAHP010000009">
    <property type="protein sequence ID" value="GAA0920882.1"/>
    <property type="molecule type" value="Genomic_DNA"/>
</dbReference>